<evidence type="ECO:0000313" key="1">
    <source>
        <dbReference type="EMBL" id="OZC09702.1"/>
    </source>
</evidence>
<organism evidence="1 2">
    <name type="scientific">Onchocerca flexuosa</name>
    <dbReference type="NCBI Taxonomy" id="387005"/>
    <lineage>
        <taxon>Eukaryota</taxon>
        <taxon>Metazoa</taxon>
        <taxon>Ecdysozoa</taxon>
        <taxon>Nematoda</taxon>
        <taxon>Chromadorea</taxon>
        <taxon>Rhabditida</taxon>
        <taxon>Spirurina</taxon>
        <taxon>Spiruromorpha</taxon>
        <taxon>Filarioidea</taxon>
        <taxon>Onchocercidae</taxon>
        <taxon>Onchocerca</taxon>
    </lineage>
</organism>
<sequence length="83" mass="9631">MNPKWIYLMFYNTEINTIYDDKLQTIPNLFNDGTSVESHDTHPMIPTDTLFKGELQNNQMSGLFAVHIEVRPTTNISRAPKKF</sequence>
<accession>A0A238BWQ5</accession>
<name>A0A238BWQ5_9BILA</name>
<protein>
    <submittedName>
        <fullName evidence="1">Uncharacterized protein</fullName>
    </submittedName>
</protein>
<dbReference type="EMBL" id="KZ269991">
    <property type="protein sequence ID" value="OZC09702.1"/>
    <property type="molecule type" value="Genomic_DNA"/>
</dbReference>
<keyword evidence="2" id="KW-1185">Reference proteome</keyword>
<gene>
    <name evidence="1" type="ORF">X798_03104</name>
</gene>
<dbReference type="Proteomes" id="UP000242913">
    <property type="component" value="Unassembled WGS sequence"/>
</dbReference>
<reference evidence="1 2" key="1">
    <citation type="submission" date="2015-12" db="EMBL/GenBank/DDBJ databases">
        <title>Draft genome of the nematode, Onchocerca flexuosa.</title>
        <authorList>
            <person name="Mitreva M."/>
        </authorList>
    </citation>
    <scope>NUCLEOTIDE SEQUENCE [LARGE SCALE GENOMIC DNA]</scope>
    <source>
        <strain evidence="1">Red Deer</strain>
    </source>
</reference>
<evidence type="ECO:0000313" key="2">
    <source>
        <dbReference type="Proteomes" id="UP000242913"/>
    </source>
</evidence>
<dbReference type="AlphaFoldDB" id="A0A238BWQ5"/>
<proteinExistence type="predicted"/>